<keyword evidence="3" id="KW-1185">Reference proteome</keyword>
<dbReference type="SUPFAM" id="SSF101148">
    <property type="entry name" value="Plant invertase/pectin methylesterase inhibitor"/>
    <property type="match status" value="1"/>
</dbReference>
<accession>A0A151SCW0</accession>
<feature type="non-terminal residue" evidence="2">
    <location>
        <position position="1"/>
    </location>
</feature>
<dbReference type="Pfam" id="PF04043">
    <property type="entry name" value="PMEI"/>
    <property type="match status" value="1"/>
</dbReference>
<dbReference type="InterPro" id="IPR006501">
    <property type="entry name" value="Pectinesterase_inhib_dom"/>
</dbReference>
<dbReference type="NCBIfam" id="TIGR01614">
    <property type="entry name" value="PME_inhib"/>
    <property type="match status" value="1"/>
</dbReference>
<name>A0A151SCW0_CAJCA</name>
<dbReference type="EMBL" id="KQ483422">
    <property type="protein sequence ID" value="KYP52608.1"/>
    <property type="molecule type" value="Genomic_DNA"/>
</dbReference>
<dbReference type="Gene3D" id="1.20.140.40">
    <property type="entry name" value="Invertase/pectin methylesterase inhibitor family protein"/>
    <property type="match status" value="1"/>
</dbReference>
<feature type="domain" description="Pectinesterase inhibitor" evidence="1">
    <location>
        <begin position="1"/>
        <end position="64"/>
    </location>
</feature>
<gene>
    <name evidence="2" type="ORF">KK1_025562</name>
</gene>
<reference evidence="2" key="1">
    <citation type="journal article" date="2012" name="Nat. Biotechnol.">
        <title>Draft genome sequence of pigeonpea (Cajanus cajan), an orphan legume crop of resource-poor farmers.</title>
        <authorList>
            <person name="Varshney R.K."/>
            <person name="Chen W."/>
            <person name="Li Y."/>
            <person name="Bharti A.K."/>
            <person name="Saxena R.K."/>
            <person name="Schlueter J.A."/>
            <person name="Donoghue M.T."/>
            <person name="Azam S."/>
            <person name="Fan G."/>
            <person name="Whaley A.M."/>
            <person name="Farmer A.D."/>
            <person name="Sheridan J."/>
            <person name="Iwata A."/>
            <person name="Tuteja R."/>
            <person name="Penmetsa R.V."/>
            <person name="Wu W."/>
            <person name="Upadhyaya H.D."/>
            <person name="Yang S.P."/>
            <person name="Shah T."/>
            <person name="Saxena K.B."/>
            <person name="Michael T."/>
            <person name="McCombie W.R."/>
            <person name="Yang B."/>
            <person name="Zhang G."/>
            <person name="Yang H."/>
            <person name="Wang J."/>
            <person name="Spillane C."/>
            <person name="Cook D.R."/>
            <person name="May G.D."/>
            <person name="Xu X."/>
            <person name="Jackson S.A."/>
        </authorList>
    </citation>
    <scope>NUCLEOTIDE SEQUENCE [LARGE SCALE GENOMIC DNA]</scope>
</reference>
<protein>
    <recommendedName>
        <fullName evidence="1">Pectinesterase inhibitor domain-containing protein</fullName>
    </recommendedName>
</protein>
<evidence type="ECO:0000313" key="2">
    <source>
        <dbReference type="EMBL" id="KYP52608.1"/>
    </source>
</evidence>
<evidence type="ECO:0000313" key="3">
    <source>
        <dbReference type="Proteomes" id="UP000075243"/>
    </source>
</evidence>
<dbReference type="InterPro" id="IPR035513">
    <property type="entry name" value="Invertase/methylesterase_inhib"/>
</dbReference>
<evidence type="ECO:0000259" key="1">
    <source>
        <dbReference type="Pfam" id="PF04043"/>
    </source>
</evidence>
<dbReference type="AlphaFoldDB" id="A0A151SCW0"/>
<dbReference type="Proteomes" id="UP000075243">
    <property type="component" value="Unassembled WGS sequence"/>
</dbReference>
<organism evidence="2 3">
    <name type="scientific">Cajanus cajan</name>
    <name type="common">Pigeon pea</name>
    <name type="synonym">Cajanus indicus</name>
    <dbReference type="NCBI Taxonomy" id="3821"/>
    <lineage>
        <taxon>Eukaryota</taxon>
        <taxon>Viridiplantae</taxon>
        <taxon>Streptophyta</taxon>
        <taxon>Embryophyta</taxon>
        <taxon>Tracheophyta</taxon>
        <taxon>Spermatophyta</taxon>
        <taxon>Magnoliopsida</taxon>
        <taxon>eudicotyledons</taxon>
        <taxon>Gunneridae</taxon>
        <taxon>Pentapetalae</taxon>
        <taxon>rosids</taxon>
        <taxon>fabids</taxon>
        <taxon>Fabales</taxon>
        <taxon>Fabaceae</taxon>
        <taxon>Papilionoideae</taxon>
        <taxon>50 kb inversion clade</taxon>
        <taxon>NPAAA clade</taxon>
        <taxon>indigoferoid/millettioid clade</taxon>
        <taxon>Phaseoleae</taxon>
        <taxon>Cajanus</taxon>
    </lineage>
</organism>
<sequence length="102" mass="11696">LIEETCKQTPHRDLCVEYLVSDPGSSDADADVTGLALIMFSVIKSNAKNALEKIHQLHEESPEDDAMQCNLIFIVISYYYYNYNYVLCYVFVCLCPIKMLFI</sequence>
<dbReference type="GO" id="GO:0004857">
    <property type="term" value="F:enzyme inhibitor activity"/>
    <property type="evidence" value="ECO:0007669"/>
    <property type="project" value="InterPro"/>
</dbReference>
<proteinExistence type="predicted"/>